<dbReference type="InterPro" id="IPR017438">
    <property type="entry name" value="ATP-NAD_kinase_N"/>
</dbReference>
<dbReference type="InterPro" id="IPR001206">
    <property type="entry name" value="Diacylglycerol_kinase_cat_dom"/>
</dbReference>
<comment type="caution">
    <text evidence="2">The sequence shown here is derived from an EMBL/GenBank/DDBJ whole genome shotgun (WGS) entry which is preliminary data.</text>
</comment>
<dbReference type="InterPro" id="IPR016064">
    <property type="entry name" value="NAD/diacylglycerol_kinase_sf"/>
</dbReference>
<protein>
    <submittedName>
        <fullName evidence="2">Diacylglycerol kinase family protein</fullName>
    </submittedName>
</protein>
<evidence type="ECO:0000259" key="1">
    <source>
        <dbReference type="PROSITE" id="PS50146"/>
    </source>
</evidence>
<keyword evidence="2" id="KW-0808">Transferase</keyword>
<gene>
    <name evidence="2" type="ORF">PU560_12910</name>
</gene>
<evidence type="ECO:0000313" key="3">
    <source>
        <dbReference type="Proteomes" id="UP001165561"/>
    </source>
</evidence>
<dbReference type="Pfam" id="PF00781">
    <property type="entry name" value="DAGK_cat"/>
    <property type="match status" value="1"/>
</dbReference>
<proteinExistence type="predicted"/>
<reference evidence="2" key="1">
    <citation type="submission" date="2023-02" db="EMBL/GenBank/DDBJ databases">
        <title>Georgenia sp.10Sc9-8, isolated from a soil sample collected from the Taklamakan desert.</title>
        <authorList>
            <person name="Liu S."/>
        </authorList>
    </citation>
    <scope>NUCLEOTIDE SEQUENCE</scope>
    <source>
        <strain evidence="2">10Sc9-8</strain>
    </source>
</reference>
<dbReference type="Proteomes" id="UP001165561">
    <property type="component" value="Unassembled WGS sequence"/>
</dbReference>
<dbReference type="PROSITE" id="PS50146">
    <property type="entry name" value="DAGK"/>
    <property type="match status" value="1"/>
</dbReference>
<evidence type="ECO:0000313" key="2">
    <source>
        <dbReference type="EMBL" id="MDD9207359.1"/>
    </source>
</evidence>
<keyword evidence="3" id="KW-1185">Reference proteome</keyword>
<feature type="non-terminal residue" evidence="2">
    <location>
        <position position="80"/>
    </location>
</feature>
<dbReference type="SUPFAM" id="SSF111331">
    <property type="entry name" value="NAD kinase/diacylglycerol kinase-like"/>
    <property type="match status" value="1"/>
</dbReference>
<name>A0ABT5TZD5_9MICO</name>
<dbReference type="Gene3D" id="3.40.50.10330">
    <property type="entry name" value="Probable inorganic polyphosphate/atp-NAD kinase, domain 1"/>
    <property type="match status" value="1"/>
</dbReference>
<dbReference type="GO" id="GO:0016301">
    <property type="term" value="F:kinase activity"/>
    <property type="evidence" value="ECO:0007669"/>
    <property type="project" value="UniProtKB-KW"/>
</dbReference>
<dbReference type="EMBL" id="JARACI010001091">
    <property type="protein sequence ID" value="MDD9207359.1"/>
    <property type="molecule type" value="Genomic_DNA"/>
</dbReference>
<accession>A0ABT5TZD5</accession>
<feature type="domain" description="DAGKc" evidence="1">
    <location>
        <begin position="8"/>
        <end position="80"/>
    </location>
</feature>
<organism evidence="2 3">
    <name type="scientific">Georgenia halotolerans</name>
    <dbReference type="NCBI Taxonomy" id="3028317"/>
    <lineage>
        <taxon>Bacteria</taxon>
        <taxon>Bacillati</taxon>
        <taxon>Actinomycetota</taxon>
        <taxon>Actinomycetes</taxon>
        <taxon>Micrococcales</taxon>
        <taxon>Bogoriellaceae</taxon>
        <taxon>Georgenia</taxon>
    </lineage>
</organism>
<keyword evidence="2" id="KW-0418">Kinase</keyword>
<sequence length="80" mass="7767">MTVRADRTGAARVGLVVNPTAGHGRGARAARTVHGALSDAGLEVVDLSGPTMAAATATARTGLAHGLAALVVVGGDGMVH</sequence>